<proteinExistence type="predicted"/>
<accession>D3PUB0</accession>
<dbReference type="OrthoDB" id="4277613at2"/>
<organism evidence="2 3">
    <name type="scientific">Stackebrandtia nassauensis (strain DSM 44728 / CIP 108903 / NRRL B-16338 / NBRC 102104 / LLR-40K-21)</name>
    <dbReference type="NCBI Taxonomy" id="446470"/>
    <lineage>
        <taxon>Bacteria</taxon>
        <taxon>Bacillati</taxon>
        <taxon>Actinomycetota</taxon>
        <taxon>Actinomycetes</taxon>
        <taxon>Glycomycetales</taxon>
        <taxon>Glycomycetaceae</taxon>
        <taxon>Stackebrandtia</taxon>
    </lineage>
</organism>
<evidence type="ECO:0000256" key="1">
    <source>
        <dbReference type="SAM" id="SignalP"/>
    </source>
</evidence>
<protein>
    <recommendedName>
        <fullName evidence="4">Secreted protein</fullName>
    </recommendedName>
</protein>
<keyword evidence="3" id="KW-1185">Reference proteome</keyword>
<dbReference type="Proteomes" id="UP000000844">
    <property type="component" value="Chromosome"/>
</dbReference>
<feature type="chain" id="PRO_5038585865" description="Secreted protein" evidence="1">
    <location>
        <begin position="25"/>
        <end position="131"/>
    </location>
</feature>
<dbReference type="RefSeq" id="WP_013016627.1">
    <property type="nucleotide sequence ID" value="NC_013947.1"/>
</dbReference>
<evidence type="ECO:0008006" key="4">
    <source>
        <dbReference type="Google" id="ProtNLM"/>
    </source>
</evidence>
<dbReference type="STRING" id="446470.Snas_1348"/>
<sequence length="131" mass="13942">MRRVRTAIAATVVTAAAILPTVMASGDENSADASGQNWWTSGDSRAGSANFQSDGDLFTVCDEISDGSDVVGKVRDGQDVVYTIVADGGSGDCERRNSGDGNKFDLREGARYTFEVCLSFMDRCQVRTLTA</sequence>
<name>D3PUB0_STANL</name>
<evidence type="ECO:0000313" key="3">
    <source>
        <dbReference type="Proteomes" id="UP000000844"/>
    </source>
</evidence>
<gene>
    <name evidence="2" type="ordered locus">Snas_1348</name>
</gene>
<dbReference type="KEGG" id="sna:Snas_1348"/>
<reference evidence="2 3" key="1">
    <citation type="journal article" date="2009" name="Stand. Genomic Sci.">
        <title>Complete genome sequence of Stackebrandtia nassauensis type strain (LLR-40K-21).</title>
        <authorList>
            <person name="Munk C."/>
            <person name="Lapidus A."/>
            <person name="Copeland A."/>
            <person name="Jando M."/>
            <person name="Mayilraj S."/>
            <person name="Glavina Del Rio T."/>
            <person name="Nolan M."/>
            <person name="Chen F."/>
            <person name="Lucas S."/>
            <person name="Tice H."/>
            <person name="Cheng J.F."/>
            <person name="Han C."/>
            <person name="Detter J.C."/>
            <person name="Bruce D."/>
            <person name="Goodwin L."/>
            <person name="Chain P."/>
            <person name="Pitluck S."/>
            <person name="Goker M."/>
            <person name="Ovchinikova G."/>
            <person name="Pati A."/>
            <person name="Ivanova N."/>
            <person name="Mavromatis K."/>
            <person name="Chen A."/>
            <person name="Palaniappan K."/>
            <person name="Land M."/>
            <person name="Hauser L."/>
            <person name="Chang Y.J."/>
            <person name="Jeffries C.D."/>
            <person name="Bristow J."/>
            <person name="Eisen J.A."/>
            <person name="Markowitz V."/>
            <person name="Hugenholtz P."/>
            <person name="Kyrpides N.C."/>
            <person name="Klenk H.P."/>
        </authorList>
    </citation>
    <scope>NUCLEOTIDE SEQUENCE [LARGE SCALE GENOMIC DNA]</scope>
    <source>
        <strain evidence="3">DSM 44728 / CIP 108903 / NRRL B-16338 / NBRC 102104 / LLR-40K-21</strain>
    </source>
</reference>
<feature type="signal peptide" evidence="1">
    <location>
        <begin position="1"/>
        <end position="24"/>
    </location>
</feature>
<dbReference type="AlphaFoldDB" id="D3PUB0"/>
<dbReference type="HOGENOM" id="CLU_1926279_0_0_11"/>
<keyword evidence="1" id="KW-0732">Signal</keyword>
<evidence type="ECO:0000313" key="2">
    <source>
        <dbReference type="EMBL" id="ADD41056.1"/>
    </source>
</evidence>
<dbReference type="EMBL" id="CP001778">
    <property type="protein sequence ID" value="ADD41056.1"/>
    <property type="molecule type" value="Genomic_DNA"/>
</dbReference>